<feature type="transmembrane region" description="Helical" evidence="1">
    <location>
        <begin position="12"/>
        <end position="32"/>
    </location>
</feature>
<sequence length="65" mass="7367">MVMNIVYRSQAPPTLCCASMPLFFLGGLILRLNINETFSTSHLDKEPPDALDDIFQLREEAEQPE</sequence>
<accession>A0A4E0QZ78</accession>
<evidence type="ECO:0000313" key="3">
    <source>
        <dbReference type="Proteomes" id="UP000030428"/>
    </source>
</evidence>
<protein>
    <submittedName>
        <fullName evidence="2">Uncharacterized protein</fullName>
    </submittedName>
</protein>
<evidence type="ECO:0000256" key="1">
    <source>
        <dbReference type="SAM" id="Phobius"/>
    </source>
</evidence>
<dbReference type="EMBL" id="JSZA02000127">
    <property type="protein sequence ID" value="TGO02472.1"/>
    <property type="molecule type" value="Genomic_DNA"/>
</dbReference>
<dbReference type="AlphaFoldDB" id="A0A4E0QZ78"/>
<proteinExistence type="predicted"/>
<keyword evidence="1" id="KW-0472">Membrane</keyword>
<name>A0A4E0QZ78_9GAMM</name>
<keyword evidence="1" id="KW-0812">Transmembrane</keyword>
<keyword evidence="3" id="KW-1185">Reference proteome</keyword>
<reference evidence="2 3" key="1">
    <citation type="journal article" date="2016" name="Front. Microbiol.">
        <title>Single-Cell (Meta-)Genomics of a Dimorphic Candidatus Thiomargarita nelsonii Reveals Genomic Plasticity.</title>
        <authorList>
            <person name="Flood B.E."/>
            <person name="Fliss P."/>
            <person name="Jones D.S."/>
            <person name="Dick G.J."/>
            <person name="Jain S."/>
            <person name="Kaster A.K."/>
            <person name="Winkel M."/>
            <person name="Mussmann M."/>
            <person name="Bailey J."/>
        </authorList>
    </citation>
    <scope>NUCLEOTIDE SEQUENCE [LARGE SCALE GENOMIC DNA]</scope>
    <source>
        <strain evidence="2">Hydrate Ridge</strain>
    </source>
</reference>
<evidence type="ECO:0000313" key="2">
    <source>
        <dbReference type="EMBL" id="TGO02472.1"/>
    </source>
</evidence>
<keyword evidence="1" id="KW-1133">Transmembrane helix</keyword>
<comment type="caution">
    <text evidence="2">The sequence shown here is derived from an EMBL/GenBank/DDBJ whole genome shotgun (WGS) entry which is preliminary data.</text>
</comment>
<dbReference type="Proteomes" id="UP000030428">
    <property type="component" value="Unassembled WGS sequence"/>
</dbReference>
<gene>
    <name evidence="2" type="ORF">PN36_24375</name>
</gene>
<organism evidence="2 3">
    <name type="scientific">Candidatus Thiomargarita nelsonii</name>
    <dbReference type="NCBI Taxonomy" id="1003181"/>
    <lineage>
        <taxon>Bacteria</taxon>
        <taxon>Pseudomonadati</taxon>
        <taxon>Pseudomonadota</taxon>
        <taxon>Gammaproteobacteria</taxon>
        <taxon>Thiotrichales</taxon>
        <taxon>Thiotrichaceae</taxon>
        <taxon>Thiomargarita</taxon>
    </lineage>
</organism>